<dbReference type="Proteomes" id="UP000255505">
    <property type="component" value="Plasmid III"/>
</dbReference>
<keyword evidence="2" id="KW-0614">Plasmid</keyword>
<evidence type="ECO:0000313" key="2">
    <source>
        <dbReference type="EMBL" id="SPK77250.1"/>
    </source>
</evidence>
<evidence type="ECO:0000313" key="3">
    <source>
        <dbReference type="Proteomes" id="UP000255505"/>
    </source>
</evidence>
<evidence type="ECO:0008006" key="4">
    <source>
        <dbReference type="Google" id="ProtNLM"/>
    </source>
</evidence>
<dbReference type="EMBL" id="LT991978">
    <property type="protein sequence ID" value="SPK77250.1"/>
    <property type="molecule type" value="Genomic_DNA"/>
</dbReference>
<proteinExistence type="predicted"/>
<sequence length="68" mass="7906">MTYLPAEVAGRWFYLYLILDVYSRKIVGFDRRFRSPRSRRRRPRGASSQTHGAGRGYSRLGGQARAAW</sequence>
<feature type="region of interest" description="Disordered" evidence="1">
    <location>
        <begin position="34"/>
        <end position="68"/>
    </location>
</feature>
<feature type="compositionally biased region" description="Basic residues" evidence="1">
    <location>
        <begin position="34"/>
        <end position="44"/>
    </location>
</feature>
<evidence type="ECO:0000256" key="1">
    <source>
        <dbReference type="SAM" id="MobiDB-lite"/>
    </source>
</evidence>
<geneLocation type="plasmid" evidence="2">
    <name>III</name>
</geneLocation>
<accession>A0A375IT29</accession>
<name>A0A375IT29_9BURK</name>
<organism evidence="2 3">
    <name type="scientific">Cupriavidus taiwanensis</name>
    <dbReference type="NCBI Taxonomy" id="164546"/>
    <lineage>
        <taxon>Bacteria</taxon>
        <taxon>Pseudomonadati</taxon>
        <taxon>Pseudomonadota</taxon>
        <taxon>Betaproteobacteria</taxon>
        <taxon>Burkholderiales</taxon>
        <taxon>Burkholderiaceae</taxon>
        <taxon>Cupriavidus</taxon>
    </lineage>
</organism>
<protein>
    <recommendedName>
        <fullName evidence="4">Integrase catalytic domain-containing protein</fullName>
    </recommendedName>
</protein>
<reference evidence="2 3" key="1">
    <citation type="submission" date="2018-01" db="EMBL/GenBank/DDBJ databases">
        <authorList>
            <person name="Gaut B.S."/>
            <person name="Morton B.R."/>
            <person name="Clegg M.T."/>
            <person name="Duvall M.R."/>
        </authorList>
    </citation>
    <scope>NUCLEOTIDE SEQUENCE [LARGE SCALE GENOMIC DNA]</scope>
    <source>
        <strain evidence="2">Cupriavidus taiwanensis LMG 19425</strain>
        <plasmid evidence="3">Plasmid iii</plasmid>
    </source>
</reference>
<dbReference type="AlphaFoldDB" id="A0A375IT29"/>
<gene>
    <name evidence="2" type="ORF">CT19425_P30099</name>
</gene>